<protein>
    <submittedName>
        <fullName evidence="5">Helix-turn-helix transcriptional regulator</fullName>
    </submittedName>
</protein>
<evidence type="ECO:0000313" key="5">
    <source>
        <dbReference type="EMBL" id="MBO8440391.1"/>
    </source>
</evidence>
<sequence>MDRTMIEDAVFSDCPIRNILSRICDKWSLLVIYTLNKAGKETVRFKELQREIPDISQKMLTVTLRTLEADGYVTRTVYPEVPPRVEYALTERTRSLLPHINALIAWALENMDAIMCDRRESCKK</sequence>
<keyword evidence="2" id="KW-0238">DNA-binding</keyword>
<dbReference type="Pfam" id="PF01638">
    <property type="entry name" value="HxlR"/>
    <property type="match status" value="1"/>
</dbReference>
<dbReference type="PROSITE" id="PS51118">
    <property type="entry name" value="HTH_HXLR"/>
    <property type="match status" value="1"/>
</dbReference>
<dbReference type="GO" id="GO:0003677">
    <property type="term" value="F:DNA binding"/>
    <property type="evidence" value="ECO:0007669"/>
    <property type="project" value="UniProtKB-KW"/>
</dbReference>
<name>A0A940DL32_9BACT</name>
<evidence type="ECO:0000313" key="6">
    <source>
        <dbReference type="Proteomes" id="UP000712007"/>
    </source>
</evidence>
<evidence type="ECO:0000256" key="3">
    <source>
        <dbReference type="ARBA" id="ARBA00023163"/>
    </source>
</evidence>
<reference evidence="5" key="1">
    <citation type="submission" date="2020-10" db="EMBL/GenBank/DDBJ databases">
        <authorList>
            <person name="Gilroy R."/>
        </authorList>
    </citation>
    <scope>NUCLEOTIDE SEQUENCE</scope>
    <source>
        <strain evidence="5">3924</strain>
    </source>
</reference>
<dbReference type="InterPro" id="IPR036390">
    <property type="entry name" value="WH_DNA-bd_sf"/>
</dbReference>
<evidence type="ECO:0000256" key="1">
    <source>
        <dbReference type="ARBA" id="ARBA00023015"/>
    </source>
</evidence>
<dbReference type="InterPro" id="IPR036388">
    <property type="entry name" value="WH-like_DNA-bd_sf"/>
</dbReference>
<proteinExistence type="predicted"/>
<gene>
    <name evidence="5" type="ORF">IAC51_07055</name>
</gene>
<evidence type="ECO:0000259" key="4">
    <source>
        <dbReference type="PROSITE" id="PS51118"/>
    </source>
</evidence>
<organism evidence="5 6">
    <name type="scientific">Candidatus Aphodosoma intestinipullorum</name>
    <dbReference type="NCBI Taxonomy" id="2840674"/>
    <lineage>
        <taxon>Bacteria</taxon>
        <taxon>Pseudomonadati</taxon>
        <taxon>Bacteroidota</taxon>
        <taxon>Bacteroidia</taxon>
        <taxon>Bacteroidales</taxon>
        <taxon>Candidatus Aphodosoma</taxon>
    </lineage>
</organism>
<reference evidence="5" key="2">
    <citation type="journal article" date="2021" name="PeerJ">
        <title>Extensive microbial diversity within the chicken gut microbiome revealed by metagenomics and culture.</title>
        <authorList>
            <person name="Gilroy R."/>
            <person name="Ravi A."/>
            <person name="Getino M."/>
            <person name="Pursley I."/>
            <person name="Horton D.L."/>
            <person name="Alikhan N.F."/>
            <person name="Baker D."/>
            <person name="Gharbi K."/>
            <person name="Hall N."/>
            <person name="Watson M."/>
            <person name="Adriaenssens E.M."/>
            <person name="Foster-Nyarko E."/>
            <person name="Jarju S."/>
            <person name="Secka A."/>
            <person name="Antonio M."/>
            <person name="Oren A."/>
            <person name="Chaudhuri R.R."/>
            <person name="La Ragione R."/>
            <person name="Hildebrand F."/>
            <person name="Pallen M.J."/>
        </authorList>
    </citation>
    <scope>NUCLEOTIDE SEQUENCE</scope>
    <source>
        <strain evidence="5">3924</strain>
    </source>
</reference>
<feature type="domain" description="HTH hxlR-type" evidence="4">
    <location>
        <begin position="14"/>
        <end position="115"/>
    </location>
</feature>
<dbReference type="EMBL" id="JADIMV010000121">
    <property type="protein sequence ID" value="MBO8440391.1"/>
    <property type="molecule type" value="Genomic_DNA"/>
</dbReference>
<dbReference type="Proteomes" id="UP000712007">
    <property type="component" value="Unassembled WGS sequence"/>
</dbReference>
<dbReference type="Gene3D" id="1.10.10.10">
    <property type="entry name" value="Winged helix-like DNA-binding domain superfamily/Winged helix DNA-binding domain"/>
    <property type="match status" value="1"/>
</dbReference>
<dbReference type="InterPro" id="IPR002577">
    <property type="entry name" value="HTH_HxlR"/>
</dbReference>
<dbReference type="PANTHER" id="PTHR33204:SF39">
    <property type="entry name" value="TRANSCRIPTIONAL REGULATORY PROTEIN"/>
    <property type="match status" value="1"/>
</dbReference>
<dbReference type="AlphaFoldDB" id="A0A940DL32"/>
<comment type="caution">
    <text evidence="5">The sequence shown here is derived from an EMBL/GenBank/DDBJ whole genome shotgun (WGS) entry which is preliminary data.</text>
</comment>
<accession>A0A940DL32</accession>
<dbReference type="PANTHER" id="PTHR33204">
    <property type="entry name" value="TRANSCRIPTIONAL REGULATOR, MARR FAMILY"/>
    <property type="match status" value="1"/>
</dbReference>
<keyword evidence="1" id="KW-0805">Transcription regulation</keyword>
<keyword evidence="3" id="KW-0804">Transcription</keyword>
<evidence type="ECO:0000256" key="2">
    <source>
        <dbReference type="ARBA" id="ARBA00023125"/>
    </source>
</evidence>
<dbReference type="SUPFAM" id="SSF46785">
    <property type="entry name" value="Winged helix' DNA-binding domain"/>
    <property type="match status" value="1"/>
</dbReference>